<organism evidence="1 2">
    <name type="scientific">Candidatus Rhodoluna planktonica</name>
    <dbReference type="NCBI Taxonomy" id="535712"/>
    <lineage>
        <taxon>Bacteria</taxon>
        <taxon>Bacillati</taxon>
        <taxon>Actinomycetota</taxon>
        <taxon>Actinomycetes</taxon>
        <taxon>Micrococcales</taxon>
        <taxon>Microbacteriaceae</taxon>
        <taxon>Luna cluster</taxon>
        <taxon>Luna-1 subcluster</taxon>
        <taxon>Rhodoluna</taxon>
    </lineage>
</organism>
<sequence>MEIKAVCERHNDGWLVAVPQLGGYKTSAKRLDKATEAIKALAEKETGESKCDIVVKVEAVMPGIICDLEAAQEKMIAAQRMQEEASAEIRDVVARMRDEGLTMRDIAVLLGVTPQRVAQLAPCTETSIAS</sequence>
<gene>
    <name evidence="1" type="ORF">A4Z71_02245</name>
</gene>
<name>A0A1D9DYF2_9MICO</name>
<keyword evidence="2" id="KW-1185">Reference proteome</keyword>
<dbReference type="Proteomes" id="UP000243784">
    <property type="component" value="Chromosome"/>
</dbReference>
<evidence type="ECO:0000313" key="2">
    <source>
        <dbReference type="Proteomes" id="UP000243784"/>
    </source>
</evidence>
<protein>
    <recommendedName>
        <fullName evidence="3">HicB-like antitoxin of toxin-antitoxin system domain-containing protein</fullName>
    </recommendedName>
</protein>
<evidence type="ECO:0008006" key="3">
    <source>
        <dbReference type="Google" id="ProtNLM"/>
    </source>
</evidence>
<dbReference type="KEGG" id="rpla:A4Z71_02245"/>
<dbReference type="AlphaFoldDB" id="A0A1D9DYF2"/>
<dbReference type="EMBL" id="CP015208">
    <property type="protein sequence ID" value="AOY55831.1"/>
    <property type="molecule type" value="Genomic_DNA"/>
</dbReference>
<accession>A0A1D9DYF2</accession>
<dbReference type="RefSeq" id="WP_070954343.1">
    <property type="nucleotide sequence ID" value="NZ_CP015208.1"/>
</dbReference>
<evidence type="ECO:0000313" key="1">
    <source>
        <dbReference type="EMBL" id="AOY55831.1"/>
    </source>
</evidence>
<proteinExistence type="predicted"/>
<reference evidence="1 2" key="1">
    <citation type="journal article" date="2016" name="Biochim. Biophys. Acta">
        <title>Photochemical characterization of actinorhodopsin and its functional existence in the natural host.</title>
        <authorList>
            <person name="Nakamura S."/>
            <person name="Kikukawa T."/>
            <person name="Tamogami J."/>
            <person name="Kamiya M."/>
            <person name="Aizawa T."/>
            <person name="Hahn M.W."/>
            <person name="Ihara K."/>
            <person name="Kamo N."/>
            <person name="Demura M."/>
        </authorList>
    </citation>
    <scope>NUCLEOTIDE SEQUENCE [LARGE SCALE GENOMIC DNA]</scope>
    <source>
        <strain evidence="1 2">MWH-Dar1</strain>
    </source>
</reference>
<dbReference type="OrthoDB" id="5772641at2"/>